<feature type="modified residue" description="4-aspartylphosphate" evidence="7">
    <location>
        <position position="68"/>
    </location>
</feature>
<dbReference type="EMBL" id="JAHXZN010000001">
    <property type="protein sequence ID" value="MBW6529205.1"/>
    <property type="molecule type" value="Genomic_DNA"/>
</dbReference>
<dbReference type="PROSITE" id="PS50122">
    <property type="entry name" value="CHEB"/>
    <property type="match status" value="1"/>
</dbReference>
<evidence type="ECO:0000313" key="10">
    <source>
        <dbReference type="EMBL" id="MBW6529205.1"/>
    </source>
</evidence>
<feature type="active site" evidence="6">
    <location>
        <position position="305"/>
    </location>
</feature>
<evidence type="ECO:0000259" key="8">
    <source>
        <dbReference type="PROSITE" id="PS50110"/>
    </source>
</evidence>
<feature type="active site" evidence="6">
    <location>
        <position position="181"/>
    </location>
</feature>
<dbReference type="Pfam" id="PF01339">
    <property type="entry name" value="CheB_methylest"/>
    <property type="match status" value="1"/>
</dbReference>
<name>A0ABS7BI70_9SPHN</name>
<keyword evidence="11" id="KW-1185">Reference proteome</keyword>
<evidence type="ECO:0000256" key="6">
    <source>
        <dbReference type="PROSITE-ProRule" id="PRU00050"/>
    </source>
</evidence>
<feature type="domain" description="Response regulatory" evidence="8">
    <location>
        <begin position="17"/>
        <end position="135"/>
    </location>
</feature>
<dbReference type="CDD" id="cd16432">
    <property type="entry name" value="CheB_Rec"/>
    <property type="match status" value="1"/>
</dbReference>
<dbReference type="SMART" id="SM00448">
    <property type="entry name" value="REC"/>
    <property type="match status" value="1"/>
</dbReference>
<dbReference type="PIRSF" id="PIRSF000876">
    <property type="entry name" value="RR_chemtxs_CheB"/>
    <property type="match status" value="1"/>
</dbReference>
<dbReference type="Gene3D" id="3.40.50.180">
    <property type="entry name" value="Methylesterase CheB, C-terminal domain"/>
    <property type="match status" value="1"/>
</dbReference>
<dbReference type="PROSITE" id="PS50110">
    <property type="entry name" value="RESPONSE_REGULATORY"/>
    <property type="match status" value="1"/>
</dbReference>
<accession>A0ABS7BI70</accession>
<dbReference type="InterPro" id="IPR035909">
    <property type="entry name" value="CheB_C"/>
</dbReference>
<dbReference type="InterPro" id="IPR008248">
    <property type="entry name" value="CheB-like"/>
</dbReference>
<organism evidence="10 11">
    <name type="scientific">Sphingomonas citri</name>
    <dbReference type="NCBI Taxonomy" id="2862499"/>
    <lineage>
        <taxon>Bacteria</taxon>
        <taxon>Pseudomonadati</taxon>
        <taxon>Pseudomonadota</taxon>
        <taxon>Alphaproteobacteria</taxon>
        <taxon>Sphingomonadales</taxon>
        <taxon>Sphingomonadaceae</taxon>
        <taxon>Sphingomonas</taxon>
    </lineage>
</organism>
<dbReference type="EC" id="3.1.1.61" evidence="4"/>
<feature type="domain" description="CheB-type methylesterase" evidence="9">
    <location>
        <begin position="169"/>
        <end position="358"/>
    </location>
</feature>
<dbReference type="Gene3D" id="3.40.50.2300">
    <property type="match status" value="1"/>
</dbReference>
<dbReference type="PANTHER" id="PTHR42872:SF6">
    <property type="entry name" value="PROTEIN-GLUTAMATE METHYLESTERASE_PROTEIN-GLUTAMINE GLUTAMINASE"/>
    <property type="match status" value="1"/>
</dbReference>
<dbReference type="SUPFAM" id="SSF52738">
    <property type="entry name" value="Methylesterase CheB, C-terminal domain"/>
    <property type="match status" value="1"/>
</dbReference>
<evidence type="ECO:0000259" key="9">
    <source>
        <dbReference type="PROSITE" id="PS50122"/>
    </source>
</evidence>
<dbReference type="InterPro" id="IPR001789">
    <property type="entry name" value="Sig_transdc_resp-reg_receiver"/>
</dbReference>
<evidence type="ECO:0000256" key="4">
    <source>
        <dbReference type="ARBA" id="ARBA00039140"/>
    </source>
</evidence>
<dbReference type="InterPro" id="IPR011006">
    <property type="entry name" value="CheY-like_superfamily"/>
</dbReference>
<comment type="catalytic activity">
    <reaction evidence="5">
        <text>[protein]-L-glutamate 5-O-methyl ester + H2O = L-glutamyl-[protein] + methanol + H(+)</text>
        <dbReference type="Rhea" id="RHEA:23236"/>
        <dbReference type="Rhea" id="RHEA-COMP:10208"/>
        <dbReference type="Rhea" id="RHEA-COMP:10311"/>
        <dbReference type="ChEBI" id="CHEBI:15377"/>
        <dbReference type="ChEBI" id="CHEBI:15378"/>
        <dbReference type="ChEBI" id="CHEBI:17790"/>
        <dbReference type="ChEBI" id="CHEBI:29973"/>
        <dbReference type="ChEBI" id="CHEBI:82795"/>
        <dbReference type="EC" id="3.1.1.61"/>
    </reaction>
</comment>
<evidence type="ECO:0000256" key="1">
    <source>
        <dbReference type="ARBA" id="ARBA00022490"/>
    </source>
</evidence>
<evidence type="ECO:0000256" key="3">
    <source>
        <dbReference type="ARBA" id="ARBA00022801"/>
    </source>
</evidence>
<gene>
    <name evidence="10" type="ORF">KZ820_00500</name>
</gene>
<evidence type="ECO:0000313" key="11">
    <source>
        <dbReference type="Proteomes" id="UP000759103"/>
    </source>
</evidence>
<dbReference type="InterPro" id="IPR000673">
    <property type="entry name" value="Sig_transdc_resp-reg_Me-estase"/>
</dbReference>
<feature type="active site" evidence="6">
    <location>
        <position position="208"/>
    </location>
</feature>
<dbReference type="SUPFAM" id="SSF52172">
    <property type="entry name" value="CheY-like"/>
    <property type="match status" value="1"/>
</dbReference>
<dbReference type="PANTHER" id="PTHR42872">
    <property type="entry name" value="PROTEIN-GLUTAMATE METHYLESTERASE/PROTEIN-GLUTAMINE GLUTAMINASE"/>
    <property type="match status" value="1"/>
</dbReference>
<dbReference type="Pfam" id="PF00072">
    <property type="entry name" value="Response_reg"/>
    <property type="match status" value="1"/>
</dbReference>
<evidence type="ECO:0000256" key="7">
    <source>
        <dbReference type="PROSITE-ProRule" id="PRU00169"/>
    </source>
</evidence>
<protein>
    <recommendedName>
        <fullName evidence="4">protein-glutamate methylesterase</fullName>
        <ecNumber evidence="4">3.1.1.61</ecNumber>
    </recommendedName>
</protein>
<proteinExistence type="predicted"/>
<dbReference type="Proteomes" id="UP000759103">
    <property type="component" value="Unassembled WGS sequence"/>
</dbReference>
<keyword evidence="1" id="KW-0963">Cytoplasm</keyword>
<keyword evidence="2 6" id="KW-0145">Chemotaxis</keyword>
<keyword evidence="3 6" id="KW-0378">Hydrolase</keyword>
<dbReference type="RefSeq" id="WP_219746792.1">
    <property type="nucleotide sequence ID" value="NZ_JAHXZN010000001.1"/>
</dbReference>
<sequence length="362" mass="36199">MPQFASSLAPPRGAPPRVLIVDDSAVARAALGRYVEASGRFELAGAVGDASRALAFLATQRVDVILLDLEMPRQSGIDALPQLLVAGAGARVLIVSSTAAEGAEVTMRALALGAADTLVKPVAGAFASRFGDTLLARLDVLAAPIAPAGPLALAEPARRLVTPVPLVPAAPAFDAIAIGASTGGIHALASLLAEVPAAVTQPILVTQHLPPSFSPYFAAQVGVSAKRPSVIAQDHGRVRAGEVVIAPGNAHLIAHALHDGSAATRLSQAPAPTGNLPSVDPMFASLAAVYGPRLLAIVLSGMGRDGLEGARAVRDAGGTVLVQDRGTSVVWGMPGAVAKAGLAQGVMSPAELGATIAAGGGR</sequence>
<reference evidence="10 11" key="1">
    <citation type="submission" date="2021-07" db="EMBL/GenBank/DDBJ databases">
        <title>Sphingomonas sp.</title>
        <authorList>
            <person name="Feng G."/>
            <person name="Li J."/>
            <person name="Pan M."/>
        </authorList>
    </citation>
    <scope>NUCLEOTIDE SEQUENCE [LARGE SCALE GENOMIC DNA]</scope>
    <source>
        <strain evidence="10 11">RRHST34</strain>
    </source>
</reference>
<evidence type="ECO:0000256" key="5">
    <source>
        <dbReference type="ARBA" id="ARBA00048267"/>
    </source>
</evidence>
<dbReference type="CDD" id="cd17541">
    <property type="entry name" value="REC_CheB-like"/>
    <property type="match status" value="1"/>
</dbReference>
<evidence type="ECO:0000256" key="2">
    <source>
        <dbReference type="ARBA" id="ARBA00022500"/>
    </source>
</evidence>
<keyword evidence="7" id="KW-0597">Phosphoprotein</keyword>
<comment type="caution">
    <text evidence="10">The sequence shown here is derived from an EMBL/GenBank/DDBJ whole genome shotgun (WGS) entry which is preliminary data.</text>
</comment>